<keyword evidence="5 7" id="KW-0456">Lyase</keyword>
<dbReference type="Pfam" id="PF00282">
    <property type="entry name" value="Pyridoxal_deC"/>
    <property type="match status" value="1"/>
</dbReference>
<name>A0A8D6ZUN8_MUSAM</name>
<dbReference type="AlphaFoldDB" id="A0A8D6ZUN8"/>
<dbReference type="PANTHER" id="PTHR11999">
    <property type="entry name" value="GROUP II PYRIDOXAL-5-PHOSPHATE DECARBOXYLASE"/>
    <property type="match status" value="1"/>
</dbReference>
<comment type="similarity">
    <text evidence="2 7">Belongs to the group II decarboxylase family.</text>
</comment>
<evidence type="ECO:0000256" key="2">
    <source>
        <dbReference type="ARBA" id="ARBA00009533"/>
    </source>
</evidence>
<dbReference type="GO" id="GO:0016831">
    <property type="term" value="F:carboxy-lyase activity"/>
    <property type="evidence" value="ECO:0007669"/>
    <property type="project" value="UniProtKB-KW"/>
</dbReference>
<dbReference type="FunFam" id="3.40.640.10:FF:000025">
    <property type="entry name" value="Histidine decarboxylase"/>
    <property type="match status" value="1"/>
</dbReference>
<keyword evidence="3" id="KW-0210">Decarboxylase</keyword>
<dbReference type="InterPro" id="IPR010977">
    <property type="entry name" value="Aromatic_deC"/>
</dbReference>
<evidence type="ECO:0000256" key="3">
    <source>
        <dbReference type="ARBA" id="ARBA00022793"/>
    </source>
</evidence>
<gene>
    <name evidence="8" type="ORF">GSMUA_249280.1</name>
</gene>
<dbReference type="InterPro" id="IPR002129">
    <property type="entry name" value="PyrdxlP-dep_de-COase"/>
</dbReference>
<dbReference type="InterPro" id="IPR015422">
    <property type="entry name" value="PyrdxlP-dep_Trfase_small"/>
</dbReference>
<evidence type="ECO:0000256" key="6">
    <source>
        <dbReference type="PIRSR" id="PIRSR602129-50"/>
    </source>
</evidence>
<evidence type="ECO:0000256" key="5">
    <source>
        <dbReference type="ARBA" id="ARBA00023239"/>
    </source>
</evidence>
<dbReference type="GO" id="GO:0030170">
    <property type="term" value="F:pyridoxal phosphate binding"/>
    <property type="evidence" value="ECO:0007669"/>
    <property type="project" value="InterPro"/>
</dbReference>
<dbReference type="GO" id="GO:0046189">
    <property type="term" value="P:phenol-containing compound biosynthetic process"/>
    <property type="evidence" value="ECO:0007669"/>
    <property type="project" value="UniProtKB-ARBA"/>
</dbReference>
<comment type="cofactor">
    <cofactor evidence="1 6 7">
        <name>pyridoxal 5'-phosphate</name>
        <dbReference type="ChEBI" id="CHEBI:597326"/>
    </cofactor>
</comment>
<dbReference type="PANTHER" id="PTHR11999:SF157">
    <property type="entry name" value="TRYPTOPHAN DECARBOXYLASE 1"/>
    <property type="match status" value="1"/>
</dbReference>
<dbReference type="InterPro" id="IPR015421">
    <property type="entry name" value="PyrdxlP-dep_Trfase_major"/>
</dbReference>
<reference evidence="8" key="1">
    <citation type="submission" date="2021-03" db="EMBL/GenBank/DDBJ databases">
        <authorList>
            <consortium name="Genoscope - CEA"/>
            <person name="William W."/>
        </authorList>
    </citation>
    <scope>NUCLEOTIDE SEQUENCE</scope>
    <source>
        <strain evidence="8">Doubled-haploid Pahang</strain>
    </source>
</reference>
<proteinExistence type="inferred from homology"/>
<evidence type="ECO:0000256" key="1">
    <source>
        <dbReference type="ARBA" id="ARBA00001933"/>
    </source>
</evidence>
<feature type="modified residue" description="N6-(pyridoxal phosphate)lysine" evidence="6">
    <location>
        <position position="320"/>
    </location>
</feature>
<protein>
    <submittedName>
        <fullName evidence="8">(wild Malaysian banana) hypothetical protein</fullName>
    </submittedName>
</protein>
<dbReference type="Gene3D" id="1.20.1340.10">
    <property type="entry name" value="dopa decarboxylase, N-terminal domain"/>
    <property type="match status" value="1"/>
</dbReference>
<organism evidence="8">
    <name type="scientific">Musa acuminata subsp. malaccensis</name>
    <name type="common">Wild banana</name>
    <name type="synonym">Musa malaccensis</name>
    <dbReference type="NCBI Taxonomy" id="214687"/>
    <lineage>
        <taxon>Eukaryota</taxon>
        <taxon>Viridiplantae</taxon>
        <taxon>Streptophyta</taxon>
        <taxon>Embryophyta</taxon>
        <taxon>Tracheophyta</taxon>
        <taxon>Spermatophyta</taxon>
        <taxon>Magnoliopsida</taxon>
        <taxon>Liliopsida</taxon>
        <taxon>Zingiberales</taxon>
        <taxon>Musaceae</taxon>
        <taxon>Musa</taxon>
    </lineage>
</organism>
<dbReference type="PROSITE" id="PS00392">
    <property type="entry name" value="DDC_GAD_HDC_YDC"/>
    <property type="match status" value="1"/>
</dbReference>
<dbReference type="Gene3D" id="3.90.1150.10">
    <property type="entry name" value="Aspartate Aminotransferase, domain 1"/>
    <property type="match status" value="1"/>
</dbReference>
<dbReference type="GO" id="GO:0019752">
    <property type="term" value="P:carboxylic acid metabolic process"/>
    <property type="evidence" value="ECO:0007669"/>
    <property type="project" value="InterPro"/>
</dbReference>
<dbReference type="SUPFAM" id="SSF53383">
    <property type="entry name" value="PLP-dependent transferases"/>
    <property type="match status" value="1"/>
</dbReference>
<sequence length="522" mass="56286">MESLDANLPVVTIDGFKPLDLDDLREQLLLSVDFIVDYYKNVDTQPVLPQVQPGYLRHLMPAAPPPCGATLEDALRDIRGAVLPGMTNWASPNFFAYFPATLGSTALVGDFIASALNPVAFTWLSCPAATELEELVLDWLAQLLRLPPAFRSSSDSGGGGGGVIHATTSEAILCTLVASRDGAVRRAGGVPISRLVAYGSDQTHSTFAKACRIAGFDQTNVRLIPTRPGSGYALVAARLRDAMAADAAAGLVPAYVCATVGTTSSAAVDPLGLIADVAAEFGAWVHVDAAYAGSACICPEFRRFLDGVERADSLSISPHKWLLTGLDCTCLWLRDRPRLAESLGTNPEYLKNVPSESGLVVDCKDLQVGVGRRFRALKLWMVLRTYGVAGLQAHIRSDVEMARAFEGMVRADRRFEVVAPRRFALVCFRIRAWGGEEAAAEADNRRLLALVNGSGRAYVTHTVLGWKYVLRFAVGATLTEHRHVASAWELIRAKADEVLGARWQAARVTPSCLRQLVPSSGR</sequence>
<accession>A0A8D6ZUN8</accession>
<evidence type="ECO:0000313" key="8">
    <source>
        <dbReference type="EMBL" id="CAG1836959.1"/>
    </source>
</evidence>
<dbReference type="EMBL" id="HG996474">
    <property type="protein sequence ID" value="CAG1836959.1"/>
    <property type="molecule type" value="Genomic_DNA"/>
</dbReference>
<dbReference type="Gene3D" id="3.40.640.10">
    <property type="entry name" value="Type I PLP-dependent aspartate aminotransferase-like (Major domain)"/>
    <property type="match status" value="1"/>
</dbReference>
<keyword evidence="4 6" id="KW-0663">Pyridoxal phosphate</keyword>
<evidence type="ECO:0000256" key="4">
    <source>
        <dbReference type="ARBA" id="ARBA00022898"/>
    </source>
</evidence>
<dbReference type="GO" id="GO:0006520">
    <property type="term" value="P:amino acid metabolic process"/>
    <property type="evidence" value="ECO:0007669"/>
    <property type="project" value="InterPro"/>
</dbReference>
<dbReference type="InterPro" id="IPR021115">
    <property type="entry name" value="Pyridoxal-P_BS"/>
</dbReference>
<dbReference type="SMR" id="A0A8D6ZUN8"/>
<evidence type="ECO:0000256" key="7">
    <source>
        <dbReference type="RuleBase" id="RU000382"/>
    </source>
</evidence>
<dbReference type="PRINTS" id="PR00800">
    <property type="entry name" value="YHDCRBOXLASE"/>
</dbReference>
<dbReference type="InterPro" id="IPR015424">
    <property type="entry name" value="PyrdxlP-dep_Trfase"/>
</dbReference>
<dbReference type="GO" id="GO:1901162">
    <property type="term" value="P:primary amino compound biosynthetic process"/>
    <property type="evidence" value="ECO:0007669"/>
    <property type="project" value="UniProtKB-ARBA"/>
</dbReference>